<sequence>MSVEKLGLRYGEHRTFGSRILGLSTSLVRREVLYVVRSLLPVQHISMNGLKLPVRDSKLSATVRRSIRRENYERPELAAIVRNLRPDDRVLECGAGIGAISATSALIVGSNNVVAVEADPRMRDLIEKTWKLNGVSPTLLTGFVTDIPGEEEITVNDDMVSTGRDRSDGSGHRVTVPRLPLAGLLAEWRPTVIIMDVEGAEVELLTLEELRTIRMICVEVHPHLIGNDRCLDLIIRLRELGLDLVIDESSFRCLVFKRA</sequence>
<keyword evidence="3" id="KW-0489">Methyltransferase</keyword>
<gene>
    <name evidence="3" type="ORF">ACFONA_13175</name>
</gene>
<keyword evidence="4" id="KW-1185">Reference proteome</keyword>
<name>A0ABV7SW25_9SPHN</name>
<organism evidence="3 4">
    <name type="scientific">Sphingomonas hylomeconis</name>
    <dbReference type="NCBI Taxonomy" id="1395958"/>
    <lineage>
        <taxon>Bacteria</taxon>
        <taxon>Pseudomonadati</taxon>
        <taxon>Pseudomonadota</taxon>
        <taxon>Alphaproteobacteria</taxon>
        <taxon>Sphingomonadales</taxon>
        <taxon>Sphingomonadaceae</taxon>
        <taxon>Sphingomonas</taxon>
    </lineage>
</organism>
<evidence type="ECO:0000313" key="3">
    <source>
        <dbReference type="EMBL" id="MFC3581117.1"/>
    </source>
</evidence>
<dbReference type="PROSITE" id="PS01131">
    <property type="entry name" value="RRNA_A_DIMETH"/>
    <property type="match status" value="1"/>
</dbReference>
<dbReference type="EMBL" id="JBHRXP010000007">
    <property type="protein sequence ID" value="MFC3581117.1"/>
    <property type="molecule type" value="Genomic_DNA"/>
</dbReference>
<feature type="domain" description="Methyltransferase FkbM" evidence="2">
    <location>
        <begin position="92"/>
        <end position="223"/>
    </location>
</feature>
<dbReference type="Proteomes" id="UP001595713">
    <property type="component" value="Unassembled WGS sequence"/>
</dbReference>
<dbReference type="Pfam" id="PF05050">
    <property type="entry name" value="Methyltransf_21"/>
    <property type="match status" value="1"/>
</dbReference>
<dbReference type="GO" id="GO:0032259">
    <property type="term" value="P:methylation"/>
    <property type="evidence" value="ECO:0007669"/>
    <property type="project" value="UniProtKB-KW"/>
</dbReference>
<proteinExistence type="predicted"/>
<evidence type="ECO:0000259" key="2">
    <source>
        <dbReference type="Pfam" id="PF05050"/>
    </source>
</evidence>
<dbReference type="InterPro" id="IPR029063">
    <property type="entry name" value="SAM-dependent_MTases_sf"/>
</dbReference>
<evidence type="ECO:0000256" key="1">
    <source>
        <dbReference type="ARBA" id="ARBA00022691"/>
    </source>
</evidence>
<keyword evidence="3" id="KW-0808">Transferase</keyword>
<accession>A0ABV7SW25</accession>
<evidence type="ECO:0000313" key="4">
    <source>
        <dbReference type="Proteomes" id="UP001595713"/>
    </source>
</evidence>
<protein>
    <submittedName>
        <fullName evidence="3">FkbM family methyltransferase</fullName>
    </submittedName>
</protein>
<dbReference type="NCBIfam" id="TIGR01444">
    <property type="entry name" value="fkbM_fam"/>
    <property type="match status" value="1"/>
</dbReference>
<dbReference type="RefSeq" id="WP_261293014.1">
    <property type="nucleotide sequence ID" value="NZ_JANQBK010000001.1"/>
</dbReference>
<dbReference type="Gene3D" id="3.40.50.150">
    <property type="entry name" value="Vaccinia Virus protein VP39"/>
    <property type="match status" value="1"/>
</dbReference>
<keyword evidence="1" id="KW-0949">S-adenosyl-L-methionine</keyword>
<reference evidence="4" key="1">
    <citation type="journal article" date="2019" name="Int. J. Syst. Evol. Microbiol.">
        <title>The Global Catalogue of Microorganisms (GCM) 10K type strain sequencing project: providing services to taxonomists for standard genome sequencing and annotation.</title>
        <authorList>
            <consortium name="The Broad Institute Genomics Platform"/>
            <consortium name="The Broad Institute Genome Sequencing Center for Infectious Disease"/>
            <person name="Wu L."/>
            <person name="Ma J."/>
        </authorList>
    </citation>
    <scope>NUCLEOTIDE SEQUENCE [LARGE SCALE GENOMIC DNA]</scope>
    <source>
        <strain evidence="4">KCTC 42739</strain>
    </source>
</reference>
<dbReference type="SUPFAM" id="SSF53335">
    <property type="entry name" value="S-adenosyl-L-methionine-dependent methyltransferases"/>
    <property type="match status" value="1"/>
</dbReference>
<dbReference type="GO" id="GO:0008168">
    <property type="term" value="F:methyltransferase activity"/>
    <property type="evidence" value="ECO:0007669"/>
    <property type="project" value="UniProtKB-KW"/>
</dbReference>
<dbReference type="InterPro" id="IPR020596">
    <property type="entry name" value="rRNA_Ade_Mease_Trfase_CS"/>
</dbReference>
<dbReference type="InterPro" id="IPR006342">
    <property type="entry name" value="FkbM_mtfrase"/>
</dbReference>
<comment type="caution">
    <text evidence="3">The sequence shown here is derived from an EMBL/GenBank/DDBJ whole genome shotgun (WGS) entry which is preliminary data.</text>
</comment>